<evidence type="ECO:0000256" key="2">
    <source>
        <dbReference type="ARBA" id="ARBA00022771"/>
    </source>
</evidence>
<feature type="compositionally biased region" description="Basic and acidic residues" evidence="4">
    <location>
        <begin position="1100"/>
        <end position="1130"/>
    </location>
</feature>
<keyword evidence="1" id="KW-0479">Metal-binding</keyword>
<feature type="region of interest" description="Disordered" evidence="4">
    <location>
        <begin position="1"/>
        <end position="22"/>
    </location>
</feature>
<dbReference type="InterPro" id="IPR056406">
    <property type="entry name" value="THD_CWZF3/5/7"/>
</dbReference>
<feature type="region of interest" description="Disordered" evidence="4">
    <location>
        <begin position="165"/>
        <end position="184"/>
    </location>
</feature>
<dbReference type="PROSITE" id="PS51050">
    <property type="entry name" value="ZF_CW"/>
    <property type="match status" value="1"/>
</dbReference>
<feature type="compositionally biased region" description="Basic and acidic residues" evidence="4">
    <location>
        <begin position="837"/>
        <end position="905"/>
    </location>
</feature>
<feature type="region of interest" description="Disordered" evidence="4">
    <location>
        <begin position="794"/>
        <end position="815"/>
    </location>
</feature>
<dbReference type="Gene3D" id="3.30.40.100">
    <property type="match status" value="1"/>
</dbReference>
<dbReference type="PANTHER" id="PTHR46524">
    <property type="entry name" value="CW-TYPE ZINC FINGER"/>
    <property type="match status" value="1"/>
</dbReference>
<feature type="region of interest" description="Disordered" evidence="4">
    <location>
        <begin position="437"/>
        <end position="526"/>
    </location>
</feature>
<feature type="region of interest" description="Disordered" evidence="4">
    <location>
        <begin position="1084"/>
        <end position="1221"/>
    </location>
</feature>
<feature type="compositionally biased region" description="Basic and acidic residues" evidence="4">
    <location>
        <begin position="1208"/>
        <end position="1221"/>
    </location>
</feature>
<feature type="compositionally biased region" description="Basic and acidic residues" evidence="4">
    <location>
        <begin position="1022"/>
        <end position="1035"/>
    </location>
</feature>
<feature type="domain" description="CW-type" evidence="5">
    <location>
        <begin position="547"/>
        <end position="600"/>
    </location>
</feature>
<feature type="compositionally biased region" description="Basic and acidic residues" evidence="4">
    <location>
        <begin position="441"/>
        <end position="462"/>
    </location>
</feature>
<feature type="compositionally biased region" description="Polar residues" evidence="4">
    <location>
        <begin position="976"/>
        <end position="985"/>
    </location>
</feature>
<name>A0ABP1AL98_9BRYO</name>
<keyword evidence="2" id="KW-0863">Zinc-finger</keyword>
<feature type="region of interest" description="Disordered" evidence="4">
    <location>
        <begin position="329"/>
        <end position="392"/>
    </location>
</feature>
<evidence type="ECO:0000256" key="1">
    <source>
        <dbReference type="ARBA" id="ARBA00022723"/>
    </source>
</evidence>
<accession>A0ABP1AL98</accession>
<feature type="compositionally biased region" description="Basic and acidic residues" evidence="4">
    <location>
        <begin position="329"/>
        <end position="339"/>
    </location>
</feature>
<feature type="compositionally biased region" description="Basic and acidic residues" evidence="4">
    <location>
        <begin position="11"/>
        <end position="22"/>
    </location>
</feature>
<gene>
    <name evidence="6" type="ORF">CSSPJE1EN2_LOCUS6151</name>
</gene>
<organism evidence="6 7">
    <name type="scientific">Sphagnum jensenii</name>
    <dbReference type="NCBI Taxonomy" id="128206"/>
    <lineage>
        <taxon>Eukaryota</taxon>
        <taxon>Viridiplantae</taxon>
        <taxon>Streptophyta</taxon>
        <taxon>Embryophyta</taxon>
        <taxon>Bryophyta</taxon>
        <taxon>Sphagnophytina</taxon>
        <taxon>Sphagnopsida</taxon>
        <taxon>Sphagnales</taxon>
        <taxon>Sphagnaceae</taxon>
        <taxon>Sphagnum</taxon>
    </lineage>
</organism>
<evidence type="ECO:0000256" key="4">
    <source>
        <dbReference type="SAM" id="MobiDB-lite"/>
    </source>
</evidence>
<evidence type="ECO:0000313" key="6">
    <source>
        <dbReference type="EMBL" id="CAK9863156.1"/>
    </source>
</evidence>
<feature type="region of interest" description="Disordered" evidence="4">
    <location>
        <begin position="1415"/>
        <end position="1435"/>
    </location>
</feature>
<feature type="compositionally biased region" description="Acidic residues" evidence="4">
    <location>
        <begin position="1"/>
        <end position="10"/>
    </location>
</feature>
<feature type="region of interest" description="Disordered" evidence="4">
    <location>
        <begin position="106"/>
        <end position="125"/>
    </location>
</feature>
<feature type="compositionally biased region" description="Basic and acidic residues" evidence="4">
    <location>
        <begin position="346"/>
        <end position="386"/>
    </location>
</feature>
<dbReference type="InterPro" id="IPR011124">
    <property type="entry name" value="Znf_CW"/>
</dbReference>
<dbReference type="InterPro" id="IPR055300">
    <property type="entry name" value="CWZF3/5/7"/>
</dbReference>
<keyword evidence="3" id="KW-0862">Zinc</keyword>
<dbReference type="Proteomes" id="UP001497522">
    <property type="component" value="Chromosome 13"/>
</dbReference>
<feature type="region of interest" description="Disordered" evidence="4">
    <location>
        <begin position="1016"/>
        <end position="1037"/>
    </location>
</feature>
<sequence>MEEEDTELEEGEAKEPCDPDKDFSYIDQKLYRLLGDQQKEFQGCTISTEKLGSKFGGYGTFLPTQVRAPSMLANPIRPSHVLEPTDTNKEPIKSMAGEADKAMLAGDEPLPQQPLPNKKNGVSSNDPVVTKKVMIRFKMGKGAGKEVNPKVIQNGLSLSYLSSTSLEDDDKHNLSDAELSPEPSPRSMIQIMMSYDTPRGLLSPLPPSFLEYLDYKETAPIRLKVNKRSKAPLSVRIRGVKEDPDGGKGRKIKANEREKQTGGGIEKKKVCEAVVVDARKKAGRDSDAVKQIHNEPVPLKGSAKAVRNDASNGEEREALIVKVVKGPSKEDIESDKELMPKSSHGKQTDLKVEHSGIISKEKDRSWKLSTVQDKDNEETSRAKEIVKQQAHKNQEAAKLIASEKDGNYKIGILTDGWKQGKDENKEVPISKANAVLKKVKKESQKKDSQADFTARDGNKEGGKTAAKGEWAPKNEPSNVAGQKDLRKDKKHLKSVKDRKVGKKQRDRGQGPLLEAMTKAGRDEKLPGRMDTSAAAVVAMDPVVMPAQLVLDNWVQCDKCETWRLLLPGIDTPDSSAKWNCKMMVWMPGMNNCKFTEEETTAAVYSYLGLQNPKLAPTTGAAAELPPPSTTVMEPVSKKSAFQVEIKKSSMVTAGKKGLVDSVVMGAVKLREKEKNKCQRASGGEDLPIRKNVVNGGKHIQGSTLKHLKGGTNADILEGEETLHTEGNQVGRERNEAEAQALTSVSVKRKKQMEIADEGNEIQSVKKSKGNNNRVISNDTCVEEYVKVGEHVSYSQRGKPGADVKKAKDTHYSRHTNIDTENIVSVLKDYMSSPGFHESGESEKGQDKKENGRTTDGKRRSKLDLTKVRELNNKRLKKEHERESEDLEGKRPKQDVHRHTHLESKGHVMRTPLPSEQEPEILELGATSSALAAPLNVIRSKNKGFNKAEVLNHSTPSKICPSPELSGIGSKAHGSPIESTVSSSPVQFRKGERECLSDQKGGWEKISVPNEGVVQQHSCAGESPKHGEHASHHSSGDEGEFYHAAATWNGADAFQKQDDSHGACDEEGNWDEHRAVNAGFAYDHHQDCSAEQQETEFNWDQDEHNGQYERRGNQSDHFDGDCDQGGRDQPPKKGVNAQADQHPSKCSPRDDWGRPSSQESHLDKTGGSSWCDGQPEHGEDVPIEDETLPVVSEDGARDYTLGNKGSSWKGERAAPVSRKESDSAMLHTLDTTTVPRRTPSAKAIVQVKEGTEEALKQECQPGQSKALMNSGRDGEGATSSSPIKKEHSHARNPAFSAAQSEGKALKHSADRLKNQPGLEIESTNLYLLAALKFLQAASIVENDNTESNHARETQSMMVYNDTATLCKYCADRYERSHNMAAAALAYTCAAVALGRRMLCKNSCFASDCSELHTAVQQMPGESPSSSSASDVDNLNNHSLGPRTMAQMLGRAATASPHTIAGPAAAAMAAPSSHIIVPPRLHSSFIRFLKDATDMSNLLEAWQKASIVTAKAEVTCDQKGMLAVKRVGELGGFGDIETVVHLVRVAMDTIGH</sequence>
<keyword evidence="7" id="KW-1185">Reference proteome</keyword>
<evidence type="ECO:0000256" key="3">
    <source>
        <dbReference type="ARBA" id="ARBA00022833"/>
    </source>
</evidence>
<proteinExistence type="predicted"/>
<dbReference type="EMBL" id="OZ023714">
    <property type="protein sequence ID" value="CAK9863156.1"/>
    <property type="molecule type" value="Genomic_DNA"/>
</dbReference>
<feature type="region of interest" description="Disordered" evidence="4">
    <location>
        <begin position="1256"/>
        <end position="1308"/>
    </location>
</feature>
<dbReference type="PANTHER" id="PTHR46524:SF7">
    <property type="entry name" value="CW-TYPE ZINC FINGER"/>
    <property type="match status" value="1"/>
</dbReference>
<dbReference type="Pfam" id="PF24756">
    <property type="entry name" value="THD_CWZF3-5-7"/>
    <property type="match status" value="1"/>
</dbReference>
<protein>
    <recommendedName>
        <fullName evidence="5">CW-type domain-containing protein</fullName>
    </recommendedName>
</protein>
<evidence type="ECO:0000313" key="7">
    <source>
        <dbReference type="Proteomes" id="UP001497522"/>
    </source>
</evidence>
<dbReference type="Pfam" id="PF07496">
    <property type="entry name" value="zf-CW"/>
    <property type="match status" value="1"/>
</dbReference>
<feature type="region of interest" description="Disordered" evidence="4">
    <location>
        <begin position="967"/>
        <end position="989"/>
    </location>
</feature>
<evidence type="ECO:0000259" key="5">
    <source>
        <dbReference type="PROSITE" id="PS51050"/>
    </source>
</evidence>
<feature type="region of interest" description="Disordered" evidence="4">
    <location>
        <begin position="831"/>
        <end position="910"/>
    </location>
</feature>
<reference evidence="6" key="1">
    <citation type="submission" date="2024-03" db="EMBL/GenBank/DDBJ databases">
        <authorList>
            <consortium name="ELIXIR-Norway"/>
            <consortium name="Elixir Norway"/>
        </authorList>
    </citation>
    <scope>NUCLEOTIDE SEQUENCE</scope>
</reference>
<feature type="compositionally biased region" description="Basic and acidic residues" evidence="4">
    <location>
        <begin position="799"/>
        <end position="815"/>
    </location>
</feature>